<sequence length="189" mass="20631">MRELVYYVAVSIDGYIAAPDGSFNSFPLEGDHMQTILTEYADALPSHVLDSLGTDAPRSRFDTVIQGWNTYAVAHSVGINRPYAHLREFVATRTRTTNDQAVSFTRDALATVQELKQEEGLSIYLCGGGDLAGHLLPEIDRLILKRNPVALGAGISLFGGGDVRPTSFRLVNVRSFSSGVVIEEYESAH</sequence>
<accession>A0ABW4Q6Y4</accession>
<evidence type="ECO:0000259" key="1">
    <source>
        <dbReference type="Pfam" id="PF01872"/>
    </source>
</evidence>
<feature type="domain" description="Bacterial bifunctional deaminase-reductase C-terminal" evidence="1">
    <location>
        <begin position="4"/>
        <end position="181"/>
    </location>
</feature>
<dbReference type="RefSeq" id="WP_343879222.1">
    <property type="nucleotide sequence ID" value="NZ_BAAAIJ010000033.1"/>
</dbReference>
<dbReference type="SUPFAM" id="SSF53597">
    <property type="entry name" value="Dihydrofolate reductase-like"/>
    <property type="match status" value="1"/>
</dbReference>
<reference evidence="3" key="1">
    <citation type="journal article" date="2019" name="Int. J. Syst. Evol. Microbiol.">
        <title>The Global Catalogue of Microorganisms (GCM) 10K type strain sequencing project: providing services to taxonomists for standard genome sequencing and annotation.</title>
        <authorList>
            <consortium name="The Broad Institute Genomics Platform"/>
            <consortium name="The Broad Institute Genome Sequencing Center for Infectious Disease"/>
            <person name="Wu L."/>
            <person name="Ma J."/>
        </authorList>
    </citation>
    <scope>NUCLEOTIDE SEQUENCE [LARGE SCALE GENOMIC DNA]</scope>
    <source>
        <strain evidence="3">JCM 11496</strain>
    </source>
</reference>
<protein>
    <submittedName>
        <fullName evidence="2">Dihydrofolate reductase family protein</fullName>
    </submittedName>
</protein>
<evidence type="ECO:0000313" key="3">
    <source>
        <dbReference type="Proteomes" id="UP001597307"/>
    </source>
</evidence>
<dbReference type="InterPro" id="IPR050765">
    <property type="entry name" value="Riboflavin_Biosynth_HTPR"/>
</dbReference>
<evidence type="ECO:0000313" key="2">
    <source>
        <dbReference type="EMBL" id="MFD1846464.1"/>
    </source>
</evidence>
<dbReference type="Pfam" id="PF01872">
    <property type="entry name" value="RibD_C"/>
    <property type="match status" value="1"/>
</dbReference>
<dbReference type="Gene3D" id="3.40.430.10">
    <property type="entry name" value="Dihydrofolate Reductase, subunit A"/>
    <property type="match status" value="1"/>
</dbReference>
<dbReference type="PANTHER" id="PTHR38011">
    <property type="entry name" value="DIHYDROFOLATE REDUCTASE FAMILY PROTEIN (AFU_ORTHOLOGUE AFUA_8G06820)"/>
    <property type="match status" value="1"/>
</dbReference>
<comment type="caution">
    <text evidence="2">The sequence shown here is derived from an EMBL/GenBank/DDBJ whole genome shotgun (WGS) entry which is preliminary data.</text>
</comment>
<dbReference type="PANTHER" id="PTHR38011:SF11">
    <property type="entry name" value="2,5-DIAMINO-6-RIBOSYLAMINO-4(3H)-PYRIMIDINONE 5'-PHOSPHATE REDUCTASE"/>
    <property type="match status" value="1"/>
</dbReference>
<dbReference type="Proteomes" id="UP001597307">
    <property type="component" value="Unassembled WGS sequence"/>
</dbReference>
<dbReference type="EMBL" id="JBHUGA010000015">
    <property type="protein sequence ID" value="MFD1846464.1"/>
    <property type="molecule type" value="Genomic_DNA"/>
</dbReference>
<dbReference type="InterPro" id="IPR002734">
    <property type="entry name" value="RibDG_C"/>
</dbReference>
<proteinExistence type="predicted"/>
<name>A0ABW4Q6Y4_9MICC</name>
<gene>
    <name evidence="2" type="ORF">ACFSFX_07625</name>
</gene>
<dbReference type="InterPro" id="IPR024072">
    <property type="entry name" value="DHFR-like_dom_sf"/>
</dbReference>
<keyword evidence="3" id="KW-1185">Reference proteome</keyword>
<organism evidence="2 3">
    <name type="scientific">Arthrobacter flavus</name>
    <dbReference type="NCBI Taxonomy" id="95172"/>
    <lineage>
        <taxon>Bacteria</taxon>
        <taxon>Bacillati</taxon>
        <taxon>Actinomycetota</taxon>
        <taxon>Actinomycetes</taxon>
        <taxon>Micrococcales</taxon>
        <taxon>Micrococcaceae</taxon>
        <taxon>Arthrobacter</taxon>
    </lineage>
</organism>